<feature type="compositionally biased region" description="Basic residues" evidence="1">
    <location>
        <begin position="57"/>
        <end position="92"/>
    </location>
</feature>
<sequence length="294" mass="34088">MRTRIPHQKLTNSVSRPLSPVFPEALSPPNHHQAPSSLQNPSKSPSNSSKPTMPKPSSRRRTIQKTQRSQKPKRSRRKKSGIKQKKQPKRQIKGLEIQLKVPSWLGLEIRKCDKRKEGKVYTMVLAKKKGPKIDTETHSLKCQMKESTKSIEVSLRKIDEIRRKPLQNITNNEYPVLKDTRQKEKFNKHANFDKSAKALKCKTDNKEQELVDFMNILLEEPSLFKGRDKSKHKPIKIEDSILLEGQVLYSTKWTHPLKDLPMFTSLVTEKSLKKNMKKRELKELVKRYVEGVDG</sequence>
<name>A0AAD1XR22_EUPCR</name>
<comment type="caution">
    <text evidence="2">The sequence shown here is derived from an EMBL/GenBank/DDBJ whole genome shotgun (WGS) entry which is preliminary data.</text>
</comment>
<feature type="compositionally biased region" description="Low complexity" evidence="1">
    <location>
        <begin position="35"/>
        <end position="56"/>
    </location>
</feature>
<dbReference type="AlphaFoldDB" id="A0AAD1XR22"/>
<accession>A0AAD1XR22</accession>
<evidence type="ECO:0000313" key="2">
    <source>
        <dbReference type="EMBL" id="CAI2377214.1"/>
    </source>
</evidence>
<gene>
    <name evidence="2" type="ORF">ECRASSUSDP1_LOCUS18597</name>
</gene>
<keyword evidence="3" id="KW-1185">Reference proteome</keyword>
<evidence type="ECO:0000313" key="3">
    <source>
        <dbReference type="Proteomes" id="UP001295684"/>
    </source>
</evidence>
<proteinExistence type="predicted"/>
<dbReference type="Proteomes" id="UP001295684">
    <property type="component" value="Unassembled WGS sequence"/>
</dbReference>
<organism evidence="2 3">
    <name type="scientific">Euplotes crassus</name>
    <dbReference type="NCBI Taxonomy" id="5936"/>
    <lineage>
        <taxon>Eukaryota</taxon>
        <taxon>Sar</taxon>
        <taxon>Alveolata</taxon>
        <taxon>Ciliophora</taxon>
        <taxon>Intramacronucleata</taxon>
        <taxon>Spirotrichea</taxon>
        <taxon>Hypotrichia</taxon>
        <taxon>Euplotida</taxon>
        <taxon>Euplotidae</taxon>
        <taxon>Moneuplotes</taxon>
    </lineage>
</organism>
<dbReference type="EMBL" id="CAMPGE010018835">
    <property type="protein sequence ID" value="CAI2377214.1"/>
    <property type="molecule type" value="Genomic_DNA"/>
</dbReference>
<reference evidence="2" key="1">
    <citation type="submission" date="2023-07" db="EMBL/GenBank/DDBJ databases">
        <authorList>
            <consortium name="AG Swart"/>
            <person name="Singh M."/>
            <person name="Singh A."/>
            <person name="Seah K."/>
            <person name="Emmerich C."/>
        </authorList>
    </citation>
    <scope>NUCLEOTIDE SEQUENCE</scope>
    <source>
        <strain evidence="2">DP1</strain>
    </source>
</reference>
<protein>
    <submittedName>
        <fullName evidence="2">Uncharacterized protein</fullName>
    </submittedName>
</protein>
<feature type="region of interest" description="Disordered" evidence="1">
    <location>
        <begin position="1"/>
        <end position="94"/>
    </location>
</feature>
<evidence type="ECO:0000256" key="1">
    <source>
        <dbReference type="SAM" id="MobiDB-lite"/>
    </source>
</evidence>